<dbReference type="Pfam" id="PF02537">
    <property type="entry name" value="CRCB"/>
    <property type="match status" value="1"/>
</dbReference>
<sequence>MSDQPAGTGAVLAAVAVGGSAGSAARFGVAQLLPHDAGTGVPWSTLAVNAVGCLLIGVLVVLAEGRHPLLRPLLGVGVLGGFTTFSTYTVDVVVLAQRGALWTAAAYAAGTLLSALVAVSAGVFATRRIAGRP</sequence>
<protein>
    <recommendedName>
        <fullName evidence="10">Fluoride-specific ion channel FluC</fullName>
    </recommendedName>
</protein>
<keyword evidence="12" id="KW-1185">Reference proteome</keyword>
<keyword evidence="6 10" id="KW-0407">Ion channel</keyword>
<evidence type="ECO:0000313" key="11">
    <source>
        <dbReference type="EMBL" id="MFC4997588.1"/>
    </source>
</evidence>
<feature type="transmembrane region" description="Helical" evidence="10">
    <location>
        <begin position="41"/>
        <end position="62"/>
    </location>
</feature>
<comment type="subcellular location">
    <subcellularLocation>
        <location evidence="1 10">Cell membrane</location>
        <topology evidence="1 10">Multi-pass membrane protein</topology>
    </subcellularLocation>
</comment>
<dbReference type="HAMAP" id="MF_00454">
    <property type="entry name" value="FluC"/>
    <property type="match status" value="1"/>
</dbReference>
<evidence type="ECO:0000256" key="5">
    <source>
        <dbReference type="ARBA" id="ARBA00023136"/>
    </source>
</evidence>
<keyword evidence="10" id="KW-0479">Metal-binding</keyword>
<evidence type="ECO:0000256" key="3">
    <source>
        <dbReference type="ARBA" id="ARBA00022692"/>
    </source>
</evidence>
<evidence type="ECO:0000256" key="9">
    <source>
        <dbReference type="ARBA" id="ARBA00049940"/>
    </source>
</evidence>
<comment type="activity regulation">
    <text evidence="10">Na(+) is not transported, but it plays an essential structural role and its presence is essential for fluoride channel function.</text>
</comment>
<evidence type="ECO:0000256" key="7">
    <source>
        <dbReference type="ARBA" id="ARBA00035120"/>
    </source>
</evidence>
<comment type="similarity">
    <text evidence="7 10">Belongs to the fluoride channel Fluc/FEX (TC 1.A.43) family.</text>
</comment>
<proteinExistence type="inferred from homology"/>
<gene>
    <name evidence="10 11" type="primary">crcB</name>
    <name evidence="10" type="synonym">fluC</name>
    <name evidence="11" type="ORF">ACFPIJ_07105</name>
</gene>
<keyword evidence="10" id="KW-0813">Transport</keyword>
<dbReference type="EMBL" id="JBHSIU010000010">
    <property type="protein sequence ID" value="MFC4997588.1"/>
    <property type="molecule type" value="Genomic_DNA"/>
</dbReference>
<dbReference type="NCBIfam" id="TIGR00494">
    <property type="entry name" value="crcB"/>
    <property type="match status" value="1"/>
</dbReference>
<evidence type="ECO:0000256" key="2">
    <source>
        <dbReference type="ARBA" id="ARBA00022475"/>
    </source>
</evidence>
<keyword evidence="3 10" id="KW-0812">Transmembrane</keyword>
<evidence type="ECO:0000256" key="1">
    <source>
        <dbReference type="ARBA" id="ARBA00004651"/>
    </source>
</evidence>
<evidence type="ECO:0000256" key="10">
    <source>
        <dbReference type="HAMAP-Rule" id="MF_00454"/>
    </source>
</evidence>
<dbReference type="Proteomes" id="UP001595912">
    <property type="component" value="Unassembled WGS sequence"/>
</dbReference>
<feature type="binding site" evidence="10">
    <location>
        <position position="83"/>
    </location>
    <ligand>
        <name>Na(+)</name>
        <dbReference type="ChEBI" id="CHEBI:29101"/>
        <note>structural</note>
    </ligand>
</feature>
<organism evidence="11 12">
    <name type="scientific">Dactylosporangium cerinum</name>
    <dbReference type="NCBI Taxonomy" id="1434730"/>
    <lineage>
        <taxon>Bacteria</taxon>
        <taxon>Bacillati</taxon>
        <taxon>Actinomycetota</taxon>
        <taxon>Actinomycetes</taxon>
        <taxon>Micromonosporales</taxon>
        <taxon>Micromonosporaceae</taxon>
        <taxon>Dactylosporangium</taxon>
    </lineage>
</organism>
<accession>A0ABV9VQQ5</accession>
<feature type="transmembrane region" description="Helical" evidence="10">
    <location>
        <begin position="69"/>
        <end position="88"/>
    </location>
</feature>
<evidence type="ECO:0000256" key="8">
    <source>
        <dbReference type="ARBA" id="ARBA00035585"/>
    </source>
</evidence>
<dbReference type="PANTHER" id="PTHR28259">
    <property type="entry name" value="FLUORIDE EXPORT PROTEIN 1-RELATED"/>
    <property type="match status" value="1"/>
</dbReference>
<keyword evidence="2 10" id="KW-1003">Cell membrane</keyword>
<keyword evidence="10" id="KW-0915">Sodium</keyword>
<evidence type="ECO:0000313" key="12">
    <source>
        <dbReference type="Proteomes" id="UP001595912"/>
    </source>
</evidence>
<reference evidence="12" key="1">
    <citation type="journal article" date="2019" name="Int. J. Syst. Evol. Microbiol.">
        <title>The Global Catalogue of Microorganisms (GCM) 10K type strain sequencing project: providing services to taxonomists for standard genome sequencing and annotation.</title>
        <authorList>
            <consortium name="The Broad Institute Genomics Platform"/>
            <consortium name="The Broad Institute Genome Sequencing Center for Infectious Disease"/>
            <person name="Wu L."/>
            <person name="Ma J."/>
        </authorList>
    </citation>
    <scope>NUCLEOTIDE SEQUENCE [LARGE SCALE GENOMIC DNA]</scope>
    <source>
        <strain evidence="12">CGMCC 4.7152</strain>
    </source>
</reference>
<evidence type="ECO:0000256" key="6">
    <source>
        <dbReference type="ARBA" id="ARBA00023303"/>
    </source>
</evidence>
<dbReference type="InterPro" id="IPR003691">
    <property type="entry name" value="FluC"/>
</dbReference>
<keyword evidence="10" id="KW-0406">Ion transport</keyword>
<comment type="caution">
    <text evidence="11">The sequence shown here is derived from an EMBL/GenBank/DDBJ whole genome shotgun (WGS) entry which is preliminary data.</text>
</comment>
<comment type="catalytic activity">
    <reaction evidence="8">
        <text>fluoride(in) = fluoride(out)</text>
        <dbReference type="Rhea" id="RHEA:76159"/>
        <dbReference type="ChEBI" id="CHEBI:17051"/>
    </reaction>
    <physiologicalReaction direction="left-to-right" evidence="8">
        <dbReference type="Rhea" id="RHEA:76160"/>
    </physiologicalReaction>
</comment>
<feature type="binding site" evidence="10">
    <location>
        <position position="80"/>
    </location>
    <ligand>
        <name>Na(+)</name>
        <dbReference type="ChEBI" id="CHEBI:29101"/>
        <note>structural</note>
    </ligand>
</feature>
<evidence type="ECO:0000256" key="4">
    <source>
        <dbReference type="ARBA" id="ARBA00022989"/>
    </source>
</evidence>
<name>A0ABV9VQQ5_9ACTN</name>
<keyword evidence="4 10" id="KW-1133">Transmembrane helix</keyword>
<feature type="transmembrane region" description="Helical" evidence="10">
    <location>
        <begin position="100"/>
        <end position="125"/>
    </location>
</feature>
<comment type="function">
    <text evidence="9 10">Fluoride-specific ion channel. Important for reducing fluoride concentration in the cell, thus reducing its toxicity.</text>
</comment>
<keyword evidence="5 10" id="KW-0472">Membrane</keyword>
<dbReference type="PANTHER" id="PTHR28259:SF1">
    <property type="entry name" value="FLUORIDE EXPORT PROTEIN 1-RELATED"/>
    <property type="match status" value="1"/>
</dbReference>
<dbReference type="RefSeq" id="WP_380113819.1">
    <property type="nucleotide sequence ID" value="NZ_JBHSIU010000010.1"/>
</dbReference>